<reference evidence="1 2" key="1">
    <citation type="submission" date="2024-09" db="EMBL/GenBank/DDBJ databases">
        <authorList>
            <person name="Sun Q."/>
            <person name="Mori K."/>
        </authorList>
    </citation>
    <scope>NUCLEOTIDE SEQUENCE [LARGE SCALE GENOMIC DNA]</scope>
    <source>
        <strain evidence="1 2">CCM 7468</strain>
    </source>
</reference>
<protein>
    <submittedName>
        <fullName evidence="1">Uncharacterized protein</fullName>
    </submittedName>
</protein>
<dbReference type="Proteomes" id="UP001589789">
    <property type="component" value="Unassembled WGS sequence"/>
</dbReference>
<evidence type="ECO:0000313" key="1">
    <source>
        <dbReference type="EMBL" id="MFC0386373.1"/>
    </source>
</evidence>
<sequence>MSWYLRSVDEVLRYLGEVQRREEARIAYRINMNAGATPRLFRLWPKQPARPRLSAEYQGQRRCVAEYDDGENLTLRVLALTTQLLNLQKSASEVPSAGTLRLVR</sequence>
<keyword evidence="2" id="KW-1185">Reference proteome</keyword>
<name>A0ABV6IRZ2_9PROT</name>
<gene>
    <name evidence="1" type="ORF">ACFFIC_12585</name>
</gene>
<dbReference type="RefSeq" id="WP_377050778.1">
    <property type="nucleotide sequence ID" value="NZ_JBHLVZ010000032.1"/>
</dbReference>
<evidence type="ECO:0000313" key="2">
    <source>
        <dbReference type="Proteomes" id="UP001589789"/>
    </source>
</evidence>
<comment type="caution">
    <text evidence="1">The sequence shown here is derived from an EMBL/GenBank/DDBJ whole genome shotgun (WGS) entry which is preliminary data.</text>
</comment>
<accession>A0ABV6IRZ2</accession>
<dbReference type="EMBL" id="JBHLVZ010000032">
    <property type="protein sequence ID" value="MFC0386373.1"/>
    <property type="molecule type" value="Genomic_DNA"/>
</dbReference>
<organism evidence="1 2">
    <name type="scientific">Muricoccus vinaceus</name>
    <dbReference type="NCBI Taxonomy" id="424704"/>
    <lineage>
        <taxon>Bacteria</taxon>
        <taxon>Pseudomonadati</taxon>
        <taxon>Pseudomonadota</taxon>
        <taxon>Alphaproteobacteria</taxon>
        <taxon>Acetobacterales</taxon>
        <taxon>Roseomonadaceae</taxon>
        <taxon>Muricoccus</taxon>
    </lineage>
</organism>
<proteinExistence type="predicted"/>